<dbReference type="GO" id="GO:0016020">
    <property type="term" value="C:membrane"/>
    <property type="evidence" value="ECO:0007669"/>
    <property type="project" value="UniProtKB-SubCell"/>
</dbReference>
<feature type="transmembrane region" description="Helical" evidence="5">
    <location>
        <begin position="46"/>
        <end position="68"/>
    </location>
</feature>
<sequence>MAFESGLGAVVLLVGRLLFGGLLVYQGLNHFVATDTMAGYAEAKGVPAPGFGVVASGVMLVLGGLGIVLGVYPVIAAGMLAVFFVLVTPFMHDFWAVPEDQQQDELIHFMKNVELLGTALLVFVLAGEPWGYALNIGL</sequence>
<feature type="transmembrane region" description="Helical" evidence="5">
    <location>
        <begin position="74"/>
        <end position="92"/>
    </location>
</feature>
<dbReference type="Proteomes" id="UP000292704">
    <property type="component" value="Unassembled WGS sequence"/>
</dbReference>
<dbReference type="EMBL" id="SHMR01000004">
    <property type="protein sequence ID" value="RZH67740.1"/>
    <property type="molecule type" value="Genomic_DNA"/>
</dbReference>
<evidence type="ECO:0000256" key="1">
    <source>
        <dbReference type="ARBA" id="ARBA00004141"/>
    </source>
</evidence>
<dbReference type="OrthoDB" id="340328at2157"/>
<accession>A0A482XYW8</accession>
<evidence type="ECO:0000313" key="6">
    <source>
        <dbReference type="EMBL" id="RZH67740.1"/>
    </source>
</evidence>
<dbReference type="AlphaFoldDB" id="A0A482XYW8"/>
<dbReference type="RefSeq" id="WP_130170652.1">
    <property type="nucleotide sequence ID" value="NZ_SHMR01000004.1"/>
</dbReference>
<evidence type="ECO:0000256" key="5">
    <source>
        <dbReference type="SAM" id="Phobius"/>
    </source>
</evidence>
<keyword evidence="2 5" id="KW-0812">Transmembrane</keyword>
<feature type="transmembrane region" description="Helical" evidence="5">
    <location>
        <begin position="6"/>
        <end position="25"/>
    </location>
</feature>
<evidence type="ECO:0000256" key="2">
    <source>
        <dbReference type="ARBA" id="ARBA00022692"/>
    </source>
</evidence>
<organism evidence="6 7">
    <name type="scientific">Natrinema altunense</name>
    <dbReference type="NCBI Taxonomy" id="222984"/>
    <lineage>
        <taxon>Archaea</taxon>
        <taxon>Methanobacteriati</taxon>
        <taxon>Methanobacteriota</taxon>
        <taxon>Stenosarchaea group</taxon>
        <taxon>Halobacteria</taxon>
        <taxon>Halobacteriales</taxon>
        <taxon>Natrialbaceae</taxon>
        <taxon>Natrinema</taxon>
    </lineage>
</organism>
<evidence type="ECO:0000256" key="3">
    <source>
        <dbReference type="ARBA" id="ARBA00022989"/>
    </source>
</evidence>
<keyword evidence="4 5" id="KW-0472">Membrane</keyword>
<name>A0A482XYW8_9EURY</name>
<comment type="caution">
    <text evidence="6">The sequence shown here is derived from an EMBL/GenBank/DDBJ whole genome shotgun (WGS) entry which is preliminary data.</text>
</comment>
<proteinExistence type="predicted"/>
<reference evidence="6 7" key="1">
    <citation type="submission" date="2019-02" db="EMBL/GenBank/DDBJ databases">
        <title>Genome analysis provides insights into bioremediation potentialities and Haloocin production by Natrinema altunense strain 4.1R isolated from Chott Douz in Tunisian desert.</title>
        <authorList>
            <person name="Najjari A."/>
            <person name="Youssef N."/>
            <person name="Ben Dhia O."/>
            <person name="Ferjani R."/>
            <person name="El Hidri D."/>
            <person name="Ouzari H.I."/>
            <person name="Cherif A."/>
        </authorList>
    </citation>
    <scope>NUCLEOTIDE SEQUENCE [LARGE SCALE GENOMIC DNA]</scope>
    <source>
        <strain evidence="6 7">4.1R</strain>
    </source>
</reference>
<dbReference type="InterPro" id="IPR032808">
    <property type="entry name" value="DoxX"/>
</dbReference>
<protein>
    <submittedName>
        <fullName evidence="6">DoxX family protein</fullName>
    </submittedName>
</protein>
<feature type="transmembrane region" description="Helical" evidence="5">
    <location>
        <begin position="113"/>
        <end position="132"/>
    </location>
</feature>
<comment type="subcellular location">
    <subcellularLocation>
        <location evidence="1">Membrane</location>
        <topology evidence="1">Multi-pass membrane protein</topology>
    </subcellularLocation>
</comment>
<evidence type="ECO:0000313" key="7">
    <source>
        <dbReference type="Proteomes" id="UP000292704"/>
    </source>
</evidence>
<evidence type="ECO:0000256" key="4">
    <source>
        <dbReference type="ARBA" id="ARBA00023136"/>
    </source>
</evidence>
<keyword evidence="3 5" id="KW-1133">Transmembrane helix</keyword>
<dbReference type="Pfam" id="PF07681">
    <property type="entry name" value="DoxX"/>
    <property type="match status" value="1"/>
</dbReference>
<gene>
    <name evidence="6" type="ORF">ELS17_10515</name>
</gene>